<dbReference type="RefSeq" id="WP_142864758.1">
    <property type="nucleotide sequence ID" value="NZ_VJMF01000143.1"/>
</dbReference>
<name>A0A549SCF8_METSR</name>
<evidence type="ECO:0000313" key="2">
    <source>
        <dbReference type="EMBL" id="TRL21539.1"/>
    </source>
</evidence>
<keyword evidence="1" id="KW-1133">Transmembrane helix</keyword>
<evidence type="ECO:0000313" key="3">
    <source>
        <dbReference type="Proteomes" id="UP000316781"/>
    </source>
</evidence>
<proteinExistence type="predicted"/>
<protein>
    <submittedName>
        <fullName evidence="2">Uncharacterized protein</fullName>
    </submittedName>
</protein>
<organism evidence="2 3">
    <name type="scientific">Methylosinus sporium</name>
    <dbReference type="NCBI Taxonomy" id="428"/>
    <lineage>
        <taxon>Bacteria</taxon>
        <taxon>Pseudomonadati</taxon>
        <taxon>Pseudomonadota</taxon>
        <taxon>Alphaproteobacteria</taxon>
        <taxon>Hyphomicrobiales</taxon>
        <taxon>Methylocystaceae</taxon>
        <taxon>Methylosinus</taxon>
    </lineage>
</organism>
<gene>
    <name evidence="2" type="ORF">FM996_21640</name>
</gene>
<dbReference type="Proteomes" id="UP000316781">
    <property type="component" value="Unassembled WGS sequence"/>
</dbReference>
<accession>A0A549SCF8</accession>
<evidence type="ECO:0000256" key="1">
    <source>
        <dbReference type="SAM" id="Phobius"/>
    </source>
</evidence>
<dbReference type="AlphaFoldDB" id="A0A549SCF8"/>
<sequence length="162" mass="17951">MADDKFDLHSEFENLMRKAGVTRAHRLAVSNTNQGLDGHCTPWPRPWPIVITISQGALDAGADITRAVLAHEVAHTRQHYRWIIWAGVFPIMGVAWAFGEIWQGVAPAGIWMLAGIALYDIDADRWAADQVGAGDVARMLGMLDVTARWRASVVRRRSGVPR</sequence>
<reference evidence="2 3" key="1">
    <citation type="submission" date="2019-07" db="EMBL/GenBank/DDBJ databases">
        <title>Ln-dependent methylotrophs.</title>
        <authorList>
            <person name="Tani A."/>
        </authorList>
    </citation>
    <scope>NUCLEOTIDE SEQUENCE [LARGE SCALE GENOMIC DNA]</scope>
    <source>
        <strain evidence="2 3">SM89A</strain>
    </source>
</reference>
<dbReference type="EMBL" id="VJMF01000143">
    <property type="protein sequence ID" value="TRL21539.1"/>
    <property type="molecule type" value="Genomic_DNA"/>
</dbReference>
<keyword evidence="1" id="KW-0812">Transmembrane</keyword>
<comment type="caution">
    <text evidence="2">The sequence shown here is derived from an EMBL/GenBank/DDBJ whole genome shotgun (WGS) entry which is preliminary data.</text>
</comment>
<feature type="transmembrane region" description="Helical" evidence="1">
    <location>
        <begin position="82"/>
        <end position="99"/>
    </location>
</feature>
<keyword evidence="1" id="KW-0472">Membrane</keyword>